<organism evidence="1">
    <name type="scientific">Rhizophora mucronata</name>
    <name type="common">Asiatic mangrove</name>
    <dbReference type="NCBI Taxonomy" id="61149"/>
    <lineage>
        <taxon>Eukaryota</taxon>
        <taxon>Viridiplantae</taxon>
        <taxon>Streptophyta</taxon>
        <taxon>Embryophyta</taxon>
        <taxon>Tracheophyta</taxon>
        <taxon>Spermatophyta</taxon>
        <taxon>Magnoliopsida</taxon>
        <taxon>eudicotyledons</taxon>
        <taxon>Gunneridae</taxon>
        <taxon>Pentapetalae</taxon>
        <taxon>rosids</taxon>
        <taxon>fabids</taxon>
        <taxon>Malpighiales</taxon>
        <taxon>Rhizophoraceae</taxon>
        <taxon>Rhizophora</taxon>
    </lineage>
</organism>
<dbReference type="EMBL" id="GGEC01041566">
    <property type="protein sequence ID" value="MBX22050.1"/>
    <property type="molecule type" value="Transcribed_RNA"/>
</dbReference>
<proteinExistence type="predicted"/>
<reference evidence="1" key="1">
    <citation type="submission" date="2018-02" db="EMBL/GenBank/DDBJ databases">
        <title>Rhizophora mucronata_Transcriptome.</title>
        <authorList>
            <person name="Meera S.P."/>
            <person name="Sreeshan A."/>
            <person name="Augustine A."/>
        </authorList>
    </citation>
    <scope>NUCLEOTIDE SEQUENCE</scope>
    <source>
        <tissue evidence="1">Leaf</tissue>
    </source>
</reference>
<evidence type="ECO:0000313" key="1">
    <source>
        <dbReference type="EMBL" id="MBX22050.1"/>
    </source>
</evidence>
<accession>A0A2P2LVP8</accession>
<name>A0A2P2LVP8_RHIMU</name>
<protein>
    <submittedName>
        <fullName evidence="1">Uncharacterized protein</fullName>
    </submittedName>
</protein>
<sequence>MSYFIQIPYIYVP</sequence>